<dbReference type="AlphaFoldDB" id="A0A9X0AE67"/>
<keyword evidence="1" id="KW-0175">Coiled coil</keyword>
<feature type="coiled-coil region" evidence="1">
    <location>
        <begin position="63"/>
        <end position="90"/>
    </location>
</feature>
<comment type="caution">
    <text evidence="2">The sequence shown here is derived from an EMBL/GenBank/DDBJ whole genome shotgun (WGS) entry which is preliminary data.</text>
</comment>
<dbReference type="OrthoDB" id="10495910at2759"/>
<evidence type="ECO:0000313" key="2">
    <source>
        <dbReference type="EMBL" id="KAJ8061182.1"/>
    </source>
</evidence>
<dbReference type="EMBL" id="JAPEIS010000012">
    <property type="protein sequence ID" value="KAJ8061182.1"/>
    <property type="molecule type" value="Genomic_DNA"/>
</dbReference>
<sequence>MARSVPKKLIKERSDRIRLRKKISASLLATRQLVQVYNQHIKDFKQEQRKAEATEDFTDCHYYMELEEIIVEYKKRVEELEDKETRLEKTDMEFAARLEELNTIISRRFTNGSEEQQTEHTRKTTWAIERKEKQAAYNPWMSWITAMVVVCGKAIARGYESQDYAIDMTRYYPSGK</sequence>
<reference evidence="2" key="1">
    <citation type="submission" date="2022-11" db="EMBL/GenBank/DDBJ databases">
        <title>Genome Resource of Sclerotinia nivalis Strain SnTB1, a Plant Pathogen Isolated from American Ginseng.</title>
        <authorList>
            <person name="Fan S."/>
        </authorList>
    </citation>
    <scope>NUCLEOTIDE SEQUENCE</scope>
    <source>
        <strain evidence="2">SnTB1</strain>
    </source>
</reference>
<proteinExistence type="predicted"/>
<organism evidence="2 3">
    <name type="scientific">Sclerotinia nivalis</name>
    <dbReference type="NCBI Taxonomy" id="352851"/>
    <lineage>
        <taxon>Eukaryota</taxon>
        <taxon>Fungi</taxon>
        <taxon>Dikarya</taxon>
        <taxon>Ascomycota</taxon>
        <taxon>Pezizomycotina</taxon>
        <taxon>Leotiomycetes</taxon>
        <taxon>Helotiales</taxon>
        <taxon>Sclerotiniaceae</taxon>
        <taxon>Sclerotinia</taxon>
    </lineage>
</organism>
<accession>A0A9X0AE67</accession>
<evidence type="ECO:0000256" key="1">
    <source>
        <dbReference type="SAM" id="Coils"/>
    </source>
</evidence>
<name>A0A9X0AE67_9HELO</name>
<keyword evidence="3" id="KW-1185">Reference proteome</keyword>
<evidence type="ECO:0000313" key="3">
    <source>
        <dbReference type="Proteomes" id="UP001152300"/>
    </source>
</evidence>
<gene>
    <name evidence="2" type="ORF">OCU04_010255</name>
</gene>
<protein>
    <submittedName>
        <fullName evidence="2">Uncharacterized protein</fullName>
    </submittedName>
</protein>
<dbReference type="Proteomes" id="UP001152300">
    <property type="component" value="Unassembled WGS sequence"/>
</dbReference>